<accession>A0A0P1LB33</accession>
<dbReference type="Pfam" id="PF12797">
    <property type="entry name" value="Fer4_2"/>
    <property type="match status" value="1"/>
</dbReference>
<name>A0A0P1L8S3_9BACT</name>
<dbReference type="PROSITE" id="PS51379">
    <property type="entry name" value="4FE4S_FER_2"/>
    <property type="match status" value="3"/>
</dbReference>
<dbReference type="Gene3D" id="3.30.70.20">
    <property type="match status" value="2"/>
</dbReference>
<dbReference type="STRING" id="1633631.GCA_001442925_00655"/>
<keyword evidence="5" id="KW-0249">Electron transport</keyword>
<evidence type="ECO:0000256" key="1">
    <source>
        <dbReference type="ARBA" id="ARBA00022448"/>
    </source>
</evidence>
<evidence type="ECO:0000256" key="2">
    <source>
        <dbReference type="ARBA" id="ARBA00022485"/>
    </source>
</evidence>
<keyword evidence="6" id="KW-0408">Iron</keyword>
<dbReference type="GO" id="GO:0051539">
    <property type="term" value="F:4 iron, 4 sulfur cluster binding"/>
    <property type="evidence" value="ECO:0007669"/>
    <property type="project" value="UniProtKB-KW"/>
</dbReference>
<keyword evidence="4" id="KW-0677">Repeat</keyword>
<dbReference type="AlphaFoldDB" id="A0A0P1L8S3"/>
<accession>A0A0P1LXX4</accession>
<feature type="domain" description="4Fe-4S ferredoxin-type" evidence="8">
    <location>
        <begin position="83"/>
        <end position="112"/>
    </location>
</feature>
<dbReference type="OrthoDB" id="9810688at2"/>
<feature type="domain" description="4Fe-4S ferredoxin-type" evidence="8">
    <location>
        <begin position="50"/>
        <end position="81"/>
    </location>
</feature>
<evidence type="ECO:0000256" key="3">
    <source>
        <dbReference type="ARBA" id="ARBA00022723"/>
    </source>
</evidence>
<accession>A0A0S4MWQ6</accession>
<dbReference type="InterPro" id="IPR017896">
    <property type="entry name" value="4Fe4S_Fe-S-bd"/>
</dbReference>
<evidence type="ECO:0000256" key="7">
    <source>
        <dbReference type="ARBA" id="ARBA00023014"/>
    </source>
</evidence>
<accession>A0A0N7MR02</accession>
<accession>A0A0P1L947</accession>
<accession>A0A0P1LT05</accession>
<evidence type="ECO:0000313" key="10">
    <source>
        <dbReference type="Proteomes" id="UP000182011"/>
    </source>
</evidence>
<feature type="domain" description="4Fe-4S ferredoxin-type" evidence="8">
    <location>
        <begin position="2"/>
        <end position="32"/>
    </location>
</feature>
<dbReference type="SUPFAM" id="SSF54862">
    <property type="entry name" value="4Fe-4S ferredoxins"/>
    <property type="match status" value="1"/>
</dbReference>
<dbReference type="InterPro" id="IPR017900">
    <property type="entry name" value="4Fe4S_Fe_S_CS"/>
</dbReference>
<dbReference type="Proteomes" id="UP000182011">
    <property type="component" value="Unassembled WGS sequence"/>
</dbReference>
<dbReference type="PANTHER" id="PTHR43177:SF5">
    <property type="entry name" value="ANAEROBIC DIMETHYL SULFOXIDE REDUCTASE CHAIN B-RELATED"/>
    <property type="match status" value="1"/>
</dbReference>
<evidence type="ECO:0000259" key="8">
    <source>
        <dbReference type="PROSITE" id="PS51379"/>
    </source>
</evidence>
<reference evidence="9 10" key="1">
    <citation type="submission" date="2015-11" db="EMBL/GenBank/DDBJ databases">
        <authorList>
            <person name="Zhang Y."/>
            <person name="Guo Z."/>
        </authorList>
    </citation>
    <scope>NUCLEOTIDE SEQUENCE [LARGE SCALE GENOMIC DNA]</scope>
    <source>
        <strain evidence="9">JGI-4</strain>
    </source>
</reference>
<keyword evidence="2" id="KW-0004">4Fe-4S</keyword>
<keyword evidence="7" id="KW-0411">Iron-sulfur</keyword>
<keyword evidence="3" id="KW-0479">Metal-binding</keyword>
<dbReference type="EMBL" id="FAOP01000003">
    <property type="protein sequence ID" value="CUU02968.1"/>
    <property type="molecule type" value="Genomic_DNA"/>
</dbReference>
<proteinExistence type="predicted"/>
<evidence type="ECO:0000313" key="9">
    <source>
        <dbReference type="EMBL" id="CUU02968.1"/>
    </source>
</evidence>
<dbReference type="GO" id="GO:0046872">
    <property type="term" value="F:metal ion binding"/>
    <property type="evidence" value="ECO:0007669"/>
    <property type="project" value="UniProtKB-KW"/>
</dbReference>
<dbReference type="PROSITE" id="PS00198">
    <property type="entry name" value="4FE4S_FER_1"/>
    <property type="match status" value="1"/>
</dbReference>
<dbReference type="PANTHER" id="PTHR43177">
    <property type="entry name" value="PROTEIN NRFC"/>
    <property type="match status" value="1"/>
</dbReference>
<accession>A0A0P1L8S3</accession>
<sequence>MKKVFIDPSRCTGCKSCEIACAVEHSISKDIYKAIFEEPRPPRFNSVLKLDGFIASLRCNHCEDAPCVAVCPTSAIYRDSETNLVVYNNAKCIGCWQCAMACPFGAIYPDIERKVARKCDGCNDRVKSGMIPACVEACPTNALIYTDVSTLEHFKRISTISSLSKSTKTYMEVI</sequence>
<dbReference type="RefSeq" id="WP_075426518.1">
    <property type="nucleotide sequence ID" value="NZ_CZVJ01000012.1"/>
</dbReference>
<protein>
    <submittedName>
        <fullName evidence="9">Carbon-monoxide dehydrogenase iron sulfur subunit</fullName>
    </submittedName>
</protein>
<evidence type="ECO:0000256" key="5">
    <source>
        <dbReference type="ARBA" id="ARBA00022982"/>
    </source>
</evidence>
<keyword evidence="1" id="KW-0813">Transport</keyword>
<dbReference type="Pfam" id="PF13247">
    <property type="entry name" value="Fer4_11"/>
    <property type="match status" value="1"/>
</dbReference>
<dbReference type="InterPro" id="IPR050954">
    <property type="entry name" value="ET_IronSulfur_Cluster-Binding"/>
</dbReference>
<evidence type="ECO:0000256" key="6">
    <source>
        <dbReference type="ARBA" id="ARBA00023004"/>
    </source>
</evidence>
<dbReference type="CDD" id="cd10563">
    <property type="entry name" value="CooF_like"/>
    <property type="match status" value="1"/>
</dbReference>
<evidence type="ECO:0000256" key="4">
    <source>
        <dbReference type="ARBA" id="ARBA00022737"/>
    </source>
</evidence>
<accession>A0A0P1LHU1</accession>
<gene>
    <name evidence="9" type="ORF">JGI4_00655</name>
</gene>
<organism evidence="9 10">
    <name type="scientific">Candidatus Kryptonium thompsonii</name>
    <dbReference type="NCBI Taxonomy" id="1633631"/>
    <lineage>
        <taxon>Bacteria</taxon>
        <taxon>Pseudomonadati</taxon>
        <taxon>Candidatus Kryptoniota</taxon>
        <taxon>Candidatus Kryptonium</taxon>
    </lineage>
</organism>
<accession>A0A0P1P7X2</accession>